<feature type="compositionally biased region" description="Low complexity" evidence="1">
    <location>
        <begin position="12"/>
        <end position="22"/>
    </location>
</feature>
<reference evidence="2" key="2">
    <citation type="journal article" date="2015" name="Fish Shellfish Immunol.">
        <title>Early steps in the European eel (Anguilla anguilla)-Vibrio vulnificus interaction in the gills: Role of the RtxA13 toxin.</title>
        <authorList>
            <person name="Callol A."/>
            <person name="Pajuelo D."/>
            <person name="Ebbesson L."/>
            <person name="Teles M."/>
            <person name="MacKenzie S."/>
            <person name="Amaro C."/>
        </authorList>
    </citation>
    <scope>NUCLEOTIDE SEQUENCE</scope>
</reference>
<dbReference type="AlphaFoldDB" id="A0A0E9XN04"/>
<dbReference type="EMBL" id="GBXM01004806">
    <property type="protein sequence ID" value="JAI03772.1"/>
    <property type="molecule type" value="Transcribed_RNA"/>
</dbReference>
<reference evidence="2" key="1">
    <citation type="submission" date="2014-11" db="EMBL/GenBank/DDBJ databases">
        <authorList>
            <person name="Amaro Gonzalez C."/>
        </authorList>
    </citation>
    <scope>NUCLEOTIDE SEQUENCE</scope>
</reference>
<proteinExistence type="predicted"/>
<evidence type="ECO:0000313" key="2">
    <source>
        <dbReference type="EMBL" id="JAI03772.1"/>
    </source>
</evidence>
<organism evidence="2">
    <name type="scientific">Anguilla anguilla</name>
    <name type="common">European freshwater eel</name>
    <name type="synonym">Muraena anguilla</name>
    <dbReference type="NCBI Taxonomy" id="7936"/>
    <lineage>
        <taxon>Eukaryota</taxon>
        <taxon>Metazoa</taxon>
        <taxon>Chordata</taxon>
        <taxon>Craniata</taxon>
        <taxon>Vertebrata</taxon>
        <taxon>Euteleostomi</taxon>
        <taxon>Actinopterygii</taxon>
        <taxon>Neopterygii</taxon>
        <taxon>Teleostei</taxon>
        <taxon>Anguilliformes</taxon>
        <taxon>Anguillidae</taxon>
        <taxon>Anguilla</taxon>
    </lineage>
</organism>
<feature type="region of interest" description="Disordered" evidence="1">
    <location>
        <begin position="1"/>
        <end position="22"/>
    </location>
</feature>
<evidence type="ECO:0000256" key="1">
    <source>
        <dbReference type="SAM" id="MobiDB-lite"/>
    </source>
</evidence>
<sequence length="54" mass="5460">MAALTFGRGTGSSSPSSSIPKSSNMVLMVTDCFAISTSTSNISPSELCSLMVGI</sequence>
<name>A0A0E9XN04_ANGAN</name>
<protein>
    <submittedName>
        <fullName evidence="2">Uncharacterized protein</fullName>
    </submittedName>
</protein>
<accession>A0A0E9XN04</accession>